<feature type="domain" description="C2H2-type" evidence="10">
    <location>
        <begin position="330"/>
        <end position="358"/>
    </location>
</feature>
<evidence type="ECO:0000256" key="9">
    <source>
        <dbReference type="PROSITE-ProRule" id="PRU01263"/>
    </source>
</evidence>
<keyword evidence="12" id="KW-1185">Reference proteome</keyword>
<dbReference type="FunFam" id="3.30.160.60:FF:000624">
    <property type="entry name" value="zinc finger protein 697"/>
    <property type="match status" value="1"/>
</dbReference>
<dbReference type="PROSITE" id="PS50157">
    <property type="entry name" value="ZINC_FINGER_C2H2_2"/>
    <property type="match status" value="10"/>
</dbReference>
<dbReference type="InterPro" id="IPR012934">
    <property type="entry name" value="Znf_AD"/>
</dbReference>
<dbReference type="Gene3D" id="3.40.1800.20">
    <property type="match status" value="1"/>
</dbReference>
<dbReference type="InterPro" id="IPR050331">
    <property type="entry name" value="Zinc_finger"/>
</dbReference>
<dbReference type="SUPFAM" id="SSF57667">
    <property type="entry name" value="beta-beta-alpha zinc fingers"/>
    <property type="match status" value="5"/>
</dbReference>
<accession>A0A6J2Y055</accession>
<keyword evidence="3" id="KW-0677">Repeat</keyword>
<dbReference type="InParanoid" id="A0A6J2Y055"/>
<dbReference type="SMART" id="SM00355">
    <property type="entry name" value="ZnF_C2H2"/>
    <property type="match status" value="11"/>
</dbReference>
<name>A0A6J2Y055_SITOR</name>
<protein>
    <submittedName>
        <fullName evidence="13">Zinc finger protein 2 homolog</fullName>
    </submittedName>
</protein>
<keyword evidence="2 9" id="KW-0479">Metal-binding</keyword>
<feature type="domain" description="C2H2-type" evidence="10">
    <location>
        <begin position="394"/>
        <end position="421"/>
    </location>
</feature>
<feature type="domain" description="C2H2-type" evidence="10">
    <location>
        <begin position="534"/>
        <end position="561"/>
    </location>
</feature>
<feature type="domain" description="C2H2-type" evidence="10">
    <location>
        <begin position="422"/>
        <end position="449"/>
    </location>
</feature>
<comment type="subcellular location">
    <subcellularLocation>
        <location evidence="1">Nucleus</location>
    </subcellularLocation>
</comment>
<keyword evidence="7" id="KW-0539">Nucleus</keyword>
<feature type="domain" description="ZAD" evidence="11">
    <location>
        <begin position="5"/>
        <end position="75"/>
    </location>
</feature>
<feature type="domain" description="C2H2-type" evidence="10">
    <location>
        <begin position="562"/>
        <end position="589"/>
    </location>
</feature>
<dbReference type="GO" id="GO:0005634">
    <property type="term" value="C:nucleus"/>
    <property type="evidence" value="ECO:0007669"/>
    <property type="project" value="UniProtKB-SubCell"/>
</dbReference>
<dbReference type="InterPro" id="IPR013087">
    <property type="entry name" value="Znf_C2H2_type"/>
</dbReference>
<evidence type="ECO:0000256" key="2">
    <source>
        <dbReference type="ARBA" id="ARBA00022723"/>
    </source>
</evidence>
<dbReference type="AlphaFoldDB" id="A0A6J2Y055"/>
<dbReference type="FunFam" id="3.30.160.60:FF:000358">
    <property type="entry name" value="zinc finger protein 24"/>
    <property type="match status" value="1"/>
</dbReference>
<evidence type="ECO:0000256" key="6">
    <source>
        <dbReference type="ARBA" id="ARBA00023125"/>
    </source>
</evidence>
<feature type="domain" description="C2H2-type" evidence="10">
    <location>
        <begin position="590"/>
        <end position="618"/>
    </location>
</feature>
<dbReference type="Gene3D" id="3.30.160.60">
    <property type="entry name" value="Classic Zinc Finger"/>
    <property type="match status" value="10"/>
</dbReference>
<keyword evidence="5 9" id="KW-0862">Zinc</keyword>
<evidence type="ECO:0000256" key="8">
    <source>
        <dbReference type="PROSITE-ProRule" id="PRU00042"/>
    </source>
</evidence>
<dbReference type="PANTHER" id="PTHR16515:SF49">
    <property type="entry name" value="GASTRULA ZINC FINGER PROTEIN XLCGF49.1-LIKE-RELATED"/>
    <property type="match status" value="1"/>
</dbReference>
<feature type="domain" description="C2H2-type" evidence="10">
    <location>
        <begin position="478"/>
        <end position="505"/>
    </location>
</feature>
<sequence>MKLDKICRTCLQEKQDLKSIFDAYIPNMIMALTTVQVVQGDGLPHQICTQCLRDVSKAYAFRQKCEKSDTTVRNYININSLNTNLSQLCDLPVHNNFGNDTLMPTCNNDNNILNNQVLPNYNTLSNGSLLSNSALNNSSNMIGFPNPVNTLDNNLSQNHLNNIENNFMGNINEVRNDFFGNGDMLQQSSFFQDIFSDPTSESFVENFTNSQNNAVVPDFVETMQSLQTIAEQCLPESWENENQSCQIGNQETANNFDLVDDLFKCQFCENIYKDAWSLDDHIKNQNCQDKYFCSNITNELTKSMLLEYTFDTNSKDNLMFENIEPKYQNLLCDVCDRTFTEQKYLKKHLKDIHFIDTACIHDEKKHSCTICFKRFRQYKVLLLHMRSHTGERPLKCDICLKTFALPSSLRIHKQVHAQEKQYGCHICPKKFKLKPTLNSHILTHSGERPHICQNCGKSFATFTNLKIHKRLHTGVKPFFCTFCSKSYNSSTQLKKHNRIHTGEKPYTCWICGEGFRRKETRDTHARYHTGERPYSCKICQKKYIAASHLRDHMRSHEDDKKFNCMMCQKKFQDMRSLKAHIATHTGQKSYLCRFCGNRFVFKSGLNTHLRTCHKDQNTQNKNSTD</sequence>
<dbReference type="FunFam" id="3.30.160.60:FF:000202">
    <property type="entry name" value="Zinc finger protein 574"/>
    <property type="match status" value="1"/>
</dbReference>
<organism evidence="12 13">
    <name type="scientific">Sitophilus oryzae</name>
    <name type="common">Rice weevil</name>
    <name type="synonym">Curculio oryzae</name>
    <dbReference type="NCBI Taxonomy" id="7048"/>
    <lineage>
        <taxon>Eukaryota</taxon>
        <taxon>Metazoa</taxon>
        <taxon>Ecdysozoa</taxon>
        <taxon>Arthropoda</taxon>
        <taxon>Hexapoda</taxon>
        <taxon>Insecta</taxon>
        <taxon>Pterygota</taxon>
        <taxon>Neoptera</taxon>
        <taxon>Endopterygota</taxon>
        <taxon>Coleoptera</taxon>
        <taxon>Polyphaga</taxon>
        <taxon>Cucujiformia</taxon>
        <taxon>Curculionidae</taxon>
        <taxon>Dryophthorinae</taxon>
        <taxon>Sitophilus</taxon>
    </lineage>
</organism>
<proteinExistence type="predicted"/>
<dbReference type="PANTHER" id="PTHR16515">
    <property type="entry name" value="PR DOMAIN ZINC FINGER PROTEIN"/>
    <property type="match status" value="1"/>
</dbReference>
<dbReference type="InterPro" id="IPR036236">
    <property type="entry name" value="Znf_C2H2_sf"/>
</dbReference>
<evidence type="ECO:0000313" key="12">
    <source>
        <dbReference type="Proteomes" id="UP000504635"/>
    </source>
</evidence>
<keyword evidence="4 8" id="KW-0863">Zinc-finger</keyword>
<gene>
    <name evidence="13" type="primary">LOC115882477</name>
</gene>
<feature type="binding site" evidence="9">
    <location>
        <position position="10"/>
    </location>
    <ligand>
        <name>Zn(2+)</name>
        <dbReference type="ChEBI" id="CHEBI:29105"/>
    </ligand>
</feature>
<feature type="binding site" evidence="9">
    <location>
        <position position="7"/>
    </location>
    <ligand>
        <name>Zn(2+)</name>
        <dbReference type="ChEBI" id="CHEBI:29105"/>
    </ligand>
</feature>
<dbReference type="GO" id="GO:0008270">
    <property type="term" value="F:zinc ion binding"/>
    <property type="evidence" value="ECO:0007669"/>
    <property type="project" value="UniProtKB-UniRule"/>
</dbReference>
<dbReference type="GO" id="GO:0003677">
    <property type="term" value="F:DNA binding"/>
    <property type="evidence" value="ECO:0007669"/>
    <property type="project" value="UniProtKB-KW"/>
</dbReference>
<evidence type="ECO:0000256" key="5">
    <source>
        <dbReference type="ARBA" id="ARBA00022833"/>
    </source>
</evidence>
<feature type="domain" description="C2H2-type" evidence="10">
    <location>
        <begin position="506"/>
        <end position="533"/>
    </location>
</feature>
<evidence type="ECO:0000256" key="4">
    <source>
        <dbReference type="ARBA" id="ARBA00022771"/>
    </source>
</evidence>
<keyword evidence="6" id="KW-0238">DNA-binding</keyword>
<dbReference type="SUPFAM" id="SSF57716">
    <property type="entry name" value="Glucocorticoid receptor-like (DNA-binding domain)"/>
    <property type="match status" value="1"/>
</dbReference>
<dbReference type="GeneID" id="115882477"/>
<dbReference type="PROSITE" id="PS00028">
    <property type="entry name" value="ZINC_FINGER_C2H2_1"/>
    <property type="match status" value="10"/>
</dbReference>
<evidence type="ECO:0000259" key="11">
    <source>
        <dbReference type="PROSITE" id="PS51915"/>
    </source>
</evidence>
<dbReference type="GO" id="GO:0006355">
    <property type="term" value="P:regulation of DNA-templated transcription"/>
    <property type="evidence" value="ECO:0007669"/>
    <property type="project" value="UniProtKB-ARBA"/>
</dbReference>
<dbReference type="SMART" id="SM00868">
    <property type="entry name" value="zf-AD"/>
    <property type="match status" value="1"/>
</dbReference>
<evidence type="ECO:0000256" key="3">
    <source>
        <dbReference type="ARBA" id="ARBA00022737"/>
    </source>
</evidence>
<dbReference type="OrthoDB" id="6077919at2759"/>
<evidence type="ECO:0000259" key="10">
    <source>
        <dbReference type="PROSITE" id="PS50157"/>
    </source>
</evidence>
<dbReference type="Pfam" id="PF13912">
    <property type="entry name" value="zf-C2H2_6"/>
    <property type="match status" value="1"/>
</dbReference>
<dbReference type="Pfam" id="PF00096">
    <property type="entry name" value="zf-C2H2"/>
    <property type="match status" value="6"/>
</dbReference>
<dbReference type="Proteomes" id="UP000504635">
    <property type="component" value="Unplaced"/>
</dbReference>
<feature type="domain" description="C2H2-type" evidence="10">
    <location>
        <begin position="366"/>
        <end position="393"/>
    </location>
</feature>
<dbReference type="KEGG" id="soy:115882477"/>
<dbReference type="GO" id="GO:0032502">
    <property type="term" value="P:developmental process"/>
    <property type="evidence" value="ECO:0007669"/>
    <property type="project" value="UniProtKB-ARBA"/>
</dbReference>
<feature type="domain" description="C2H2-type" evidence="10">
    <location>
        <begin position="450"/>
        <end position="477"/>
    </location>
</feature>
<evidence type="ECO:0000256" key="7">
    <source>
        <dbReference type="ARBA" id="ARBA00023242"/>
    </source>
</evidence>
<dbReference type="RefSeq" id="XP_030756410.1">
    <property type="nucleotide sequence ID" value="XM_030900550.1"/>
</dbReference>
<feature type="binding site" evidence="9">
    <location>
        <position position="51"/>
    </location>
    <ligand>
        <name>Zn(2+)</name>
        <dbReference type="ChEBI" id="CHEBI:29105"/>
    </ligand>
</feature>
<dbReference type="PROSITE" id="PS51915">
    <property type="entry name" value="ZAD"/>
    <property type="match status" value="1"/>
</dbReference>
<evidence type="ECO:0000256" key="1">
    <source>
        <dbReference type="ARBA" id="ARBA00004123"/>
    </source>
</evidence>
<dbReference type="FunFam" id="3.30.160.60:FF:002343">
    <property type="entry name" value="Zinc finger protein 33A"/>
    <property type="match status" value="2"/>
</dbReference>
<dbReference type="Pfam" id="PF07776">
    <property type="entry name" value="zf-AD"/>
    <property type="match status" value="1"/>
</dbReference>
<feature type="binding site" evidence="9">
    <location>
        <position position="48"/>
    </location>
    <ligand>
        <name>Zn(2+)</name>
        <dbReference type="ChEBI" id="CHEBI:29105"/>
    </ligand>
</feature>
<reference evidence="13" key="1">
    <citation type="submission" date="2025-08" db="UniProtKB">
        <authorList>
            <consortium name="RefSeq"/>
        </authorList>
    </citation>
    <scope>IDENTIFICATION</scope>
    <source>
        <tissue evidence="13">Gonads</tissue>
    </source>
</reference>
<evidence type="ECO:0000313" key="13">
    <source>
        <dbReference type="RefSeq" id="XP_030756410.1"/>
    </source>
</evidence>